<dbReference type="Proteomes" id="UP000033754">
    <property type="component" value="Unassembled WGS sequence"/>
</dbReference>
<comment type="caution">
    <text evidence="1">The sequence shown here is derived from an EMBL/GenBank/DDBJ whole genome shotgun (WGS) entry which is preliminary data.</text>
</comment>
<proteinExistence type="predicted"/>
<dbReference type="EMBL" id="LANT01000006">
    <property type="protein sequence ID" value="KJV65260.1"/>
    <property type="molecule type" value="Genomic_DNA"/>
</dbReference>
<organism evidence="1 2">
    <name type="scientific">Anaplasma phagocytophilum str. NCH-1</name>
    <dbReference type="NCBI Taxonomy" id="1359161"/>
    <lineage>
        <taxon>Bacteria</taxon>
        <taxon>Pseudomonadati</taxon>
        <taxon>Pseudomonadota</taxon>
        <taxon>Alphaproteobacteria</taxon>
        <taxon>Rickettsiales</taxon>
        <taxon>Anaplasmataceae</taxon>
        <taxon>Anaplasma</taxon>
        <taxon>phagocytophilum group</taxon>
    </lineage>
</organism>
<evidence type="ECO:0000313" key="1">
    <source>
        <dbReference type="EMBL" id="KJV65260.1"/>
    </source>
</evidence>
<evidence type="ECO:0000313" key="2">
    <source>
        <dbReference type="Proteomes" id="UP000033754"/>
    </source>
</evidence>
<accession>A0A0F3NB40</accession>
<dbReference type="PATRIC" id="fig|1359161.3.peg.1080"/>
<sequence length="40" mass="4433">MRKCAAHFNFRLVNGCYYLLSNACYDFSEALGVISPTSIG</sequence>
<name>A0A0F3NB40_ANAPH</name>
<protein>
    <submittedName>
        <fullName evidence="1">Uncharacterized protein</fullName>
    </submittedName>
</protein>
<dbReference type="AlphaFoldDB" id="A0A0F3NB40"/>
<gene>
    <name evidence="1" type="ORF">EPHNCH_0964</name>
</gene>
<reference evidence="1 2" key="1">
    <citation type="submission" date="2015-01" db="EMBL/GenBank/DDBJ databases">
        <title>Genome Sequencing of Rickettsiales.</title>
        <authorList>
            <person name="Daugherty S.C."/>
            <person name="Su Q."/>
            <person name="Abolude K."/>
            <person name="Beier-Sexton M."/>
            <person name="Carlyon J.A."/>
            <person name="Carter R."/>
            <person name="Day N.P."/>
            <person name="Dumler S.J."/>
            <person name="Dyachenko V."/>
            <person name="Godinez A."/>
            <person name="Kurtti T.J."/>
            <person name="Lichay M."/>
            <person name="Mullins K.E."/>
            <person name="Ott S."/>
            <person name="Pappas-Brown V."/>
            <person name="Paris D.H."/>
            <person name="Patel P."/>
            <person name="Richards A.L."/>
            <person name="Sadzewicz L."/>
            <person name="Sears K."/>
            <person name="Seidman D."/>
            <person name="Sengamalay N."/>
            <person name="Stenos J."/>
            <person name="Tallon L.J."/>
            <person name="Vincent G."/>
            <person name="Fraser C.M."/>
            <person name="Munderloh U."/>
            <person name="Dunning-Hotopp J.C."/>
        </authorList>
    </citation>
    <scope>NUCLEOTIDE SEQUENCE [LARGE SCALE GENOMIC DNA]</scope>
    <source>
        <strain evidence="1 2">NCH-1</strain>
    </source>
</reference>